<reference evidence="2" key="1">
    <citation type="submission" date="2021-09" db="EMBL/GenBank/DDBJ databases">
        <title>A high-quality genome of the endoparasitic fungus Hirsutella rhossiliensis with a comparison of Hirsutella genomes reveals transposable elements contributing to genome size variation.</title>
        <authorList>
            <person name="Lin R."/>
            <person name="Jiao Y."/>
            <person name="Sun X."/>
            <person name="Ling J."/>
            <person name="Xie B."/>
            <person name="Cheng X."/>
        </authorList>
    </citation>
    <scope>NUCLEOTIDE SEQUENCE</scope>
    <source>
        <strain evidence="2">HR02</strain>
    </source>
</reference>
<gene>
    <name evidence="2" type="ORF">HRG_04061</name>
</gene>
<evidence type="ECO:0000256" key="1">
    <source>
        <dbReference type="SAM" id="MobiDB-lite"/>
    </source>
</evidence>
<accession>A0A9P8N373</accession>
<organism evidence="2 3">
    <name type="scientific">Hirsutella rhossiliensis</name>
    <dbReference type="NCBI Taxonomy" id="111463"/>
    <lineage>
        <taxon>Eukaryota</taxon>
        <taxon>Fungi</taxon>
        <taxon>Dikarya</taxon>
        <taxon>Ascomycota</taxon>
        <taxon>Pezizomycotina</taxon>
        <taxon>Sordariomycetes</taxon>
        <taxon>Hypocreomycetidae</taxon>
        <taxon>Hypocreales</taxon>
        <taxon>Ophiocordycipitaceae</taxon>
        <taxon>Hirsutella</taxon>
    </lineage>
</organism>
<dbReference type="OrthoDB" id="4478691at2759"/>
<dbReference type="AlphaFoldDB" id="A0A9P8N373"/>
<dbReference type="Proteomes" id="UP000824596">
    <property type="component" value="Unassembled WGS sequence"/>
</dbReference>
<dbReference type="RefSeq" id="XP_044723558.1">
    <property type="nucleotide sequence ID" value="XM_044862532.1"/>
</dbReference>
<dbReference type="GeneID" id="68353190"/>
<dbReference type="EMBL" id="JAIZPD010000003">
    <property type="protein sequence ID" value="KAH0966045.1"/>
    <property type="molecule type" value="Genomic_DNA"/>
</dbReference>
<evidence type="ECO:0000313" key="2">
    <source>
        <dbReference type="EMBL" id="KAH0966045.1"/>
    </source>
</evidence>
<name>A0A9P8N373_9HYPO</name>
<comment type="caution">
    <text evidence="2">The sequence shown here is derived from an EMBL/GenBank/DDBJ whole genome shotgun (WGS) entry which is preliminary data.</text>
</comment>
<protein>
    <submittedName>
        <fullName evidence="2">Uncharacterized protein</fullName>
    </submittedName>
</protein>
<proteinExistence type="predicted"/>
<sequence>MSLSKFIKRARASTKSLLGDSYEEDVIDNPTIPEPPRDISAYSEERLKLGLRFADHSLRNKKRKVSPIAHHCLTLYKATLKAVLEKEYDDNDEKKELLSSLLLFERDICTRNFLRRPVDIGNLNLVERLSQLRRFEFAARYGNYLTRVCDQLKVTARTEETKYFEQLNGWDRYWTDINSDINKEHTSWRKWEARDPAVTDADVKTTLAAFNACSAMGLNFDCVLRTIAMYADRNSLVHASIQRLVEQGQWHVLKNTLAEDLVDIPVVTPSHLRGNIPLLQETVQAVIDTYFDRRDGHRDDPVFWTPKEEAYDRAAKMAKEKEKKRETVLAERKLVEKLAAERYAKLIADSSMVHLAAATLGTDAPSGDLPEGVSSKRPLAEADRTEKLETLKRRKTAWNKLVRLQRECHKNLKCYKDEYGNTEAPIDPKVWLELSREESSRAGSSKGSEA</sequence>
<feature type="region of interest" description="Disordered" evidence="1">
    <location>
        <begin position="363"/>
        <end position="387"/>
    </location>
</feature>
<keyword evidence="3" id="KW-1185">Reference proteome</keyword>
<feature type="compositionally biased region" description="Basic and acidic residues" evidence="1">
    <location>
        <begin position="378"/>
        <end position="387"/>
    </location>
</feature>
<evidence type="ECO:0000313" key="3">
    <source>
        <dbReference type="Proteomes" id="UP000824596"/>
    </source>
</evidence>